<evidence type="ECO:0000313" key="4">
    <source>
        <dbReference type="Proteomes" id="UP000318093"/>
    </source>
</evidence>
<evidence type="ECO:0000256" key="2">
    <source>
        <dbReference type="SAM" id="Phobius"/>
    </source>
</evidence>
<feature type="compositionally biased region" description="Low complexity" evidence="1">
    <location>
        <begin position="90"/>
        <end position="103"/>
    </location>
</feature>
<organism evidence="3 4">
    <name type="scientific">Candidatus Segetimicrobium genomatis</name>
    <dbReference type="NCBI Taxonomy" id="2569760"/>
    <lineage>
        <taxon>Bacteria</taxon>
        <taxon>Bacillati</taxon>
        <taxon>Candidatus Sysuimicrobiota</taxon>
        <taxon>Candidatus Sysuimicrobiia</taxon>
        <taxon>Candidatus Sysuimicrobiales</taxon>
        <taxon>Candidatus Segetimicrobiaceae</taxon>
        <taxon>Candidatus Segetimicrobium</taxon>
    </lineage>
</organism>
<keyword evidence="2" id="KW-1133">Transmembrane helix</keyword>
<feature type="region of interest" description="Disordered" evidence="1">
    <location>
        <begin position="67"/>
        <end position="103"/>
    </location>
</feature>
<keyword evidence="2" id="KW-0472">Membrane</keyword>
<proteinExistence type="predicted"/>
<dbReference type="EMBL" id="VBAN01000399">
    <property type="protein sequence ID" value="TMI78643.1"/>
    <property type="molecule type" value="Genomic_DNA"/>
</dbReference>
<protein>
    <submittedName>
        <fullName evidence="3">Uncharacterized protein</fullName>
    </submittedName>
</protein>
<accession>A0A537J573</accession>
<comment type="caution">
    <text evidence="3">The sequence shown here is derived from an EMBL/GenBank/DDBJ whole genome shotgun (WGS) entry which is preliminary data.</text>
</comment>
<name>A0A537J573_9BACT</name>
<dbReference type="AlphaFoldDB" id="A0A537J573"/>
<feature type="transmembrane region" description="Helical" evidence="2">
    <location>
        <begin position="38"/>
        <end position="59"/>
    </location>
</feature>
<gene>
    <name evidence="3" type="ORF">E6H03_11730</name>
</gene>
<evidence type="ECO:0000313" key="3">
    <source>
        <dbReference type="EMBL" id="TMI78643.1"/>
    </source>
</evidence>
<keyword evidence="2" id="KW-0812">Transmembrane</keyword>
<dbReference type="Proteomes" id="UP000318093">
    <property type="component" value="Unassembled WGS sequence"/>
</dbReference>
<reference evidence="3 4" key="1">
    <citation type="journal article" date="2019" name="Nat. Microbiol.">
        <title>Mediterranean grassland soil C-N compound turnover is dependent on rainfall and depth, and is mediated by genomically divergent microorganisms.</title>
        <authorList>
            <person name="Diamond S."/>
            <person name="Andeer P.F."/>
            <person name="Li Z."/>
            <person name="Crits-Christoph A."/>
            <person name="Burstein D."/>
            <person name="Anantharaman K."/>
            <person name="Lane K.R."/>
            <person name="Thomas B.C."/>
            <person name="Pan C."/>
            <person name="Northen T.R."/>
            <person name="Banfield J.F."/>
        </authorList>
    </citation>
    <scope>NUCLEOTIDE SEQUENCE [LARGE SCALE GENOMIC DNA]</scope>
    <source>
        <strain evidence="3">NP_6</strain>
    </source>
</reference>
<evidence type="ECO:0000256" key="1">
    <source>
        <dbReference type="SAM" id="MobiDB-lite"/>
    </source>
</evidence>
<sequence length="103" mass="10793">MRGQGLTQAYVKKMTTIVIALALLTALANRVPGAAAKWITTALAVGLLGLSGWGLIFSLRIREAEAGPPWNDKTVPISRRARSHGGPGDSSGRPSTPSRSRSA</sequence>